<comment type="similarity">
    <text evidence="9">Belongs to the peroxidase family.</text>
</comment>
<gene>
    <name evidence="11" type="ORF">AXG93_1748s1260</name>
</gene>
<keyword evidence="2" id="KW-0575">Peroxidase</keyword>
<dbReference type="PROSITE" id="PS50873">
    <property type="entry name" value="PEROXIDASE_4"/>
    <property type="match status" value="1"/>
</dbReference>
<feature type="binding site" evidence="7">
    <location>
        <position position="96"/>
    </location>
    <ligand>
        <name>Ca(2+)</name>
        <dbReference type="ChEBI" id="CHEBI:29108"/>
        <label>2</label>
    </ligand>
</feature>
<feature type="binding site" evidence="7">
    <location>
        <position position="94"/>
    </location>
    <ligand>
        <name>Ca(2+)</name>
        <dbReference type="ChEBI" id="CHEBI:29108"/>
        <label>2</label>
    </ligand>
</feature>
<keyword evidence="4 7" id="KW-0479">Metal-binding</keyword>
<feature type="domain" description="Plant heme peroxidase family profile" evidence="10">
    <location>
        <begin position="5"/>
        <end position="110"/>
    </location>
</feature>
<evidence type="ECO:0000256" key="9">
    <source>
        <dbReference type="RuleBase" id="RU004241"/>
    </source>
</evidence>
<evidence type="ECO:0000313" key="12">
    <source>
        <dbReference type="Proteomes" id="UP000077202"/>
    </source>
</evidence>
<dbReference type="GO" id="GO:0140825">
    <property type="term" value="F:lactoperoxidase activity"/>
    <property type="evidence" value="ECO:0007669"/>
    <property type="project" value="UniProtKB-EC"/>
</dbReference>
<keyword evidence="5 7" id="KW-0408">Iron</keyword>
<comment type="caution">
    <text evidence="11">The sequence shown here is derived from an EMBL/GenBank/DDBJ whole genome shotgun (WGS) entry which is preliminary data.</text>
</comment>
<keyword evidence="7" id="KW-0106">Calcium</keyword>
<feature type="binding site" evidence="6">
    <location>
        <position position="10"/>
    </location>
    <ligand>
        <name>substrate</name>
    </ligand>
</feature>
<dbReference type="SUPFAM" id="SSF48113">
    <property type="entry name" value="Heme-dependent peroxidases"/>
    <property type="match status" value="1"/>
</dbReference>
<name>A0A176VIW9_MARPO</name>
<keyword evidence="8" id="KW-1015">Disulfide bond</keyword>
<dbReference type="InterPro" id="IPR000823">
    <property type="entry name" value="Peroxidase_pln"/>
</dbReference>
<keyword evidence="12" id="KW-1185">Reference proteome</keyword>
<dbReference type="AlphaFoldDB" id="A0A176VIW9"/>
<evidence type="ECO:0000256" key="5">
    <source>
        <dbReference type="ARBA" id="ARBA00023004"/>
    </source>
</evidence>
<evidence type="ECO:0000256" key="3">
    <source>
        <dbReference type="ARBA" id="ARBA00022617"/>
    </source>
</evidence>
<evidence type="ECO:0000256" key="4">
    <source>
        <dbReference type="ARBA" id="ARBA00022723"/>
    </source>
</evidence>
<organism evidence="11 12">
    <name type="scientific">Marchantia polymorpha subsp. ruderalis</name>
    <dbReference type="NCBI Taxonomy" id="1480154"/>
    <lineage>
        <taxon>Eukaryota</taxon>
        <taxon>Viridiplantae</taxon>
        <taxon>Streptophyta</taxon>
        <taxon>Embryophyta</taxon>
        <taxon>Marchantiophyta</taxon>
        <taxon>Marchantiopsida</taxon>
        <taxon>Marchantiidae</taxon>
        <taxon>Marchantiales</taxon>
        <taxon>Marchantiaceae</taxon>
        <taxon>Marchantia</taxon>
    </lineage>
</organism>
<accession>A0A176VIW9</accession>
<evidence type="ECO:0000313" key="11">
    <source>
        <dbReference type="EMBL" id="OAE20820.1"/>
    </source>
</evidence>
<protein>
    <recommendedName>
        <fullName evidence="10">Plant heme peroxidase family profile domain-containing protein</fullName>
    </recommendedName>
</protein>
<dbReference type="InterPro" id="IPR002016">
    <property type="entry name" value="Haem_peroxidase"/>
</dbReference>
<feature type="disulfide bond" evidence="8">
    <location>
        <begin position="47"/>
        <end position="82"/>
    </location>
</feature>
<keyword evidence="2" id="KW-0560">Oxidoreductase</keyword>
<dbReference type="Proteomes" id="UP000077202">
    <property type="component" value="Unassembled WGS sequence"/>
</dbReference>
<evidence type="ECO:0000256" key="2">
    <source>
        <dbReference type="ARBA" id="ARBA00022559"/>
    </source>
</evidence>
<dbReference type="PANTHER" id="PTHR31517">
    <property type="match status" value="1"/>
</dbReference>
<comment type="catalytic activity">
    <reaction evidence="1">
        <text>2 a phenolic donor + H2O2 = 2 a phenolic radical donor + 2 H2O</text>
        <dbReference type="Rhea" id="RHEA:56136"/>
        <dbReference type="ChEBI" id="CHEBI:15377"/>
        <dbReference type="ChEBI" id="CHEBI:16240"/>
        <dbReference type="ChEBI" id="CHEBI:139520"/>
        <dbReference type="ChEBI" id="CHEBI:139521"/>
        <dbReference type="EC" id="1.11.1.7"/>
    </reaction>
</comment>
<comment type="cofactor">
    <cofactor evidence="7">
        <name>Ca(2+)</name>
        <dbReference type="ChEBI" id="CHEBI:29108"/>
    </cofactor>
    <text evidence="7">Binds 2 calcium ions per subunit.</text>
</comment>
<dbReference type="Pfam" id="PF00141">
    <property type="entry name" value="peroxidase"/>
    <property type="match status" value="1"/>
</dbReference>
<feature type="binding site" description="axial binding residue" evidence="7">
    <location>
        <position position="40"/>
    </location>
    <ligand>
        <name>heme b</name>
        <dbReference type="ChEBI" id="CHEBI:60344"/>
    </ligand>
    <ligandPart>
        <name>Fe</name>
        <dbReference type="ChEBI" id="CHEBI:18248"/>
    </ligandPart>
</feature>
<feature type="binding site" evidence="7">
    <location>
        <position position="41"/>
    </location>
    <ligand>
        <name>Ca(2+)</name>
        <dbReference type="ChEBI" id="CHEBI:29108"/>
        <label>2</label>
    </ligand>
</feature>
<evidence type="ECO:0000256" key="1">
    <source>
        <dbReference type="ARBA" id="ARBA00000189"/>
    </source>
</evidence>
<dbReference type="PANTHER" id="PTHR31517:SF48">
    <property type="entry name" value="PEROXIDASE 16-RELATED"/>
    <property type="match status" value="1"/>
</dbReference>
<dbReference type="GO" id="GO:0046872">
    <property type="term" value="F:metal ion binding"/>
    <property type="evidence" value="ECO:0007669"/>
    <property type="project" value="UniProtKB-KW"/>
</dbReference>
<reference evidence="11" key="1">
    <citation type="submission" date="2016-03" db="EMBL/GenBank/DDBJ databases">
        <title>Mechanisms controlling the formation of the plant cell surface in tip-growing cells are functionally conserved among land plants.</title>
        <authorList>
            <person name="Honkanen S."/>
            <person name="Jones V.A."/>
            <person name="Morieri G."/>
            <person name="Champion C."/>
            <person name="Hetherington A.J."/>
            <person name="Kelly S."/>
            <person name="Saint-Marcoux D."/>
            <person name="Proust H."/>
            <person name="Prescott H."/>
            <person name="Dolan L."/>
        </authorList>
    </citation>
    <scope>NUCLEOTIDE SEQUENCE [LARGE SCALE GENOMIC DNA]</scope>
    <source>
        <tissue evidence="11">Whole gametophyte</tissue>
    </source>
</reference>
<dbReference type="InterPro" id="IPR010255">
    <property type="entry name" value="Haem_peroxidase_sf"/>
</dbReference>
<dbReference type="EMBL" id="LVLJ01003584">
    <property type="protein sequence ID" value="OAE20820.1"/>
    <property type="molecule type" value="Genomic_DNA"/>
</dbReference>
<dbReference type="GO" id="GO:0006979">
    <property type="term" value="P:response to oxidative stress"/>
    <property type="evidence" value="ECO:0007669"/>
    <property type="project" value="InterPro"/>
</dbReference>
<comment type="cofactor">
    <cofactor evidence="7">
        <name>heme b</name>
        <dbReference type="ChEBI" id="CHEBI:60344"/>
    </cofactor>
    <text evidence="7">Binds 1 heme b (iron(II)-protoporphyrin IX) group per subunit.</text>
</comment>
<dbReference type="GO" id="GO:0020037">
    <property type="term" value="F:heme binding"/>
    <property type="evidence" value="ECO:0007669"/>
    <property type="project" value="InterPro"/>
</dbReference>
<keyword evidence="3" id="KW-0349">Heme</keyword>
<proteinExistence type="inferred from homology"/>
<evidence type="ECO:0000256" key="7">
    <source>
        <dbReference type="PIRSR" id="PIRSR600823-3"/>
    </source>
</evidence>
<evidence type="ECO:0000256" key="8">
    <source>
        <dbReference type="PIRSR" id="PIRSR600823-5"/>
    </source>
</evidence>
<evidence type="ECO:0000256" key="6">
    <source>
        <dbReference type="PIRSR" id="PIRSR600823-2"/>
    </source>
</evidence>
<sequence>MKVMADTNLPFPESNISQLVVNLAAKGLNAREMATLSVAHTIGRAHCNGVLPHLLNFTRRDDATDTHPAKSKNFSTILKNRCNWVNRTNTVSVDSTANTFGREYYKNLLQAAMVKMGKVGMLTGTQGEFGRSANS</sequence>
<evidence type="ECO:0000259" key="10">
    <source>
        <dbReference type="PROSITE" id="PS50873"/>
    </source>
</evidence>
<dbReference type="Gene3D" id="1.10.420.10">
    <property type="entry name" value="Peroxidase, domain 2"/>
    <property type="match status" value="1"/>
</dbReference>